<keyword evidence="7" id="KW-1185">Reference proteome</keyword>
<dbReference type="GO" id="GO:0036503">
    <property type="term" value="P:ERAD pathway"/>
    <property type="evidence" value="ECO:0007669"/>
    <property type="project" value="TreeGrafter"/>
</dbReference>
<dbReference type="FunCoup" id="A0A7N2R1N4">
    <property type="interactions" value="1688"/>
</dbReference>
<accession>A0A7N2R1N4</accession>
<reference evidence="6" key="2">
    <citation type="submission" date="2021-01" db="UniProtKB">
        <authorList>
            <consortium name="EnsemblPlants"/>
        </authorList>
    </citation>
    <scope>IDENTIFICATION</scope>
</reference>
<reference evidence="6 7" key="1">
    <citation type="journal article" date="2016" name="G3 (Bethesda)">
        <title>First Draft Assembly and Annotation of the Genome of a California Endemic Oak Quercus lobata Nee (Fagaceae).</title>
        <authorList>
            <person name="Sork V.L."/>
            <person name="Fitz-Gibbon S.T."/>
            <person name="Puiu D."/>
            <person name="Crepeau M."/>
            <person name="Gugger P.F."/>
            <person name="Sherman R."/>
            <person name="Stevens K."/>
            <person name="Langley C.H."/>
            <person name="Pellegrini M."/>
            <person name="Salzberg S.L."/>
        </authorList>
    </citation>
    <scope>NUCLEOTIDE SEQUENCE [LARGE SCALE GENOMIC DNA]</scope>
    <source>
        <strain evidence="6 7">cv. SW786</strain>
    </source>
</reference>
<dbReference type="EC" id="3.4.19.12" evidence="3"/>
<evidence type="ECO:0000313" key="6">
    <source>
        <dbReference type="EnsemblPlants" id="QL03p054331:mrna"/>
    </source>
</evidence>
<name>A0A7N2R1N4_QUELO</name>
<protein>
    <recommendedName>
        <fullName evidence="3">Ubiquitin thioesterase OTU</fullName>
        <ecNumber evidence="3">3.4.19.12</ecNumber>
    </recommendedName>
</protein>
<dbReference type="PANTHER" id="PTHR13312:SF6">
    <property type="entry name" value="UBIQUITIN THIOESTERASE OTU"/>
    <property type="match status" value="1"/>
</dbReference>
<dbReference type="Gene3D" id="3.90.70.80">
    <property type="match status" value="1"/>
</dbReference>
<dbReference type="InterPro" id="IPR003323">
    <property type="entry name" value="OTU_dom"/>
</dbReference>
<dbReference type="GO" id="GO:0004843">
    <property type="term" value="F:cysteine-type deubiquitinase activity"/>
    <property type="evidence" value="ECO:0007669"/>
    <property type="project" value="UniProtKB-UniRule"/>
</dbReference>
<dbReference type="Proteomes" id="UP000594261">
    <property type="component" value="Chromosome 3"/>
</dbReference>
<dbReference type="OMA" id="SHPMAWG"/>
<evidence type="ECO:0000259" key="5">
    <source>
        <dbReference type="PROSITE" id="PS50802"/>
    </source>
</evidence>
<feature type="signal peptide" evidence="4">
    <location>
        <begin position="1"/>
        <end position="21"/>
    </location>
</feature>
<dbReference type="EMBL" id="LRBV02000003">
    <property type="status" value="NOT_ANNOTATED_CDS"/>
    <property type="molecule type" value="Genomic_DNA"/>
</dbReference>
<keyword evidence="3" id="KW-0833">Ubl conjugation pathway</keyword>
<feature type="chain" id="PRO_5029802736" description="Ubiquitin thioesterase OTU" evidence="4">
    <location>
        <begin position="22"/>
        <end position="216"/>
    </location>
</feature>
<dbReference type="InterPro" id="IPR047947">
    <property type="entry name" value="OTU4_OTU"/>
</dbReference>
<dbReference type="GO" id="GO:0016579">
    <property type="term" value="P:protein deubiquitination"/>
    <property type="evidence" value="ECO:0007669"/>
    <property type="project" value="TreeGrafter"/>
</dbReference>
<dbReference type="AlphaFoldDB" id="A0A7N2R1N4"/>
<dbReference type="PANTHER" id="PTHR13312">
    <property type="entry name" value="HIV-INDUCED PROTEIN-7-LIKE PROTEASE"/>
    <property type="match status" value="1"/>
</dbReference>
<organism evidence="6 7">
    <name type="scientific">Quercus lobata</name>
    <name type="common">Valley oak</name>
    <dbReference type="NCBI Taxonomy" id="97700"/>
    <lineage>
        <taxon>Eukaryota</taxon>
        <taxon>Viridiplantae</taxon>
        <taxon>Streptophyta</taxon>
        <taxon>Embryophyta</taxon>
        <taxon>Tracheophyta</taxon>
        <taxon>Spermatophyta</taxon>
        <taxon>Magnoliopsida</taxon>
        <taxon>eudicotyledons</taxon>
        <taxon>Gunneridae</taxon>
        <taxon>Pentapetalae</taxon>
        <taxon>rosids</taxon>
        <taxon>fabids</taxon>
        <taxon>Fagales</taxon>
        <taxon>Fagaceae</taxon>
        <taxon>Quercus</taxon>
    </lineage>
</organism>
<keyword evidence="3" id="KW-0645">Protease</keyword>
<keyword evidence="2 3" id="KW-0378">Hydrolase</keyword>
<dbReference type="Pfam" id="PF02338">
    <property type="entry name" value="OTU"/>
    <property type="match status" value="1"/>
</dbReference>
<comment type="function">
    <text evidence="3">Hydrolase that can remove conjugated ubiquitin from proteins and may therefore play an important regulatory role at the level of protein turnover by preventing degradation.</text>
</comment>
<evidence type="ECO:0000313" key="7">
    <source>
        <dbReference type="Proteomes" id="UP000594261"/>
    </source>
</evidence>
<keyword evidence="3" id="KW-0788">Thiol protease</keyword>
<proteinExistence type="predicted"/>
<comment type="subcellular location">
    <subcellularLocation>
        <location evidence="3">Cytoplasm</location>
    </subcellularLocation>
</comment>
<dbReference type="Gramene" id="QL03p054331:mrna">
    <property type="protein sequence ID" value="QL03p054331:mrna"/>
    <property type="gene ID" value="QL03p054331"/>
</dbReference>
<dbReference type="CDD" id="cd22760">
    <property type="entry name" value="OTU_plant_OTU4-like"/>
    <property type="match status" value="1"/>
</dbReference>
<sequence>MLSLLGYDLALWLLKVDFLLSFLPSEKFNLVISMDYGLGIPGDGRCLFRSVVHGASLREGKPSPSESCQKELADELRAKVADEFIRRRADTEWFLEGDFDTYVKQMRQPHMWGGEPELLMASHVLQSPITVSMWDKSSGNLKIIAEYGQEYGKENPIRVLYHGYGHYDALRSPISSAESKLAKEDHVTGLLGGPNNFYFIGTRKDEGIAAKEYSHL</sequence>
<dbReference type="GO" id="GO:0005829">
    <property type="term" value="C:cytosol"/>
    <property type="evidence" value="ECO:0007669"/>
    <property type="project" value="TreeGrafter"/>
</dbReference>
<dbReference type="SUPFAM" id="SSF54001">
    <property type="entry name" value="Cysteine proteinases"/>
    <property type="match status" value="1"/>
</dbReference>
<dbReference type="EnsemblPlants" id="QL03p054331:mrna">
    <property type="protein sequence ID" value="QL03p054331:mrna"/>
    <property type="gene ID" value="QL03p054331"/>
</dbReference>
<keyword evidence="4" id="KW-0732">Signal</keyword>
<dbReference type="GO" id="GO:0005634">
    <property type="term" value="C:nucleus"/>
    <property type="evidence" value="ECO:0007669"/>
    <property type="project" value="TreeGrafter"/>
</dbReference>
<keyword evidence="3" id="KW-0963">Cytoplasm</keyword>
<evidence type="ECO:0000256" key="4">
    <source>
        <dbReference type="SAM" id="SignalP"/>
    </source>
</evidence>
<dbReference type="InterPro" id="IPR038765">
    <property type="entry name" value="Papain-like_cys_pep_sf"/>
</dbReference>
<evidence type="ECO:0000256" key="3">
    <source>
        <dbReference type="RuleBase" id="RU367104"/>
    </source>
</evidence>
<feature type="domain" description="OTU" evidence="5">
    <location>
        <begin position="35"/>
        <end position="173"/>
    </location>
</feature>
<evidence type="ECO:0000256" key="2">
    <source>
        <dbReference type="ARBA" id="ARBA00022801"/>
    </source>
</evidence>
<dbReference type="InParanoid" id="A0A7N2R1N4"/>
<comment type="catalytic activity">
    <reaction evidence="1 3">
        <text>Thiol-dependent hydrolysis of ester, thioester, amide, peptide and isopeptide bonds formed by the C-terminal Gly of ubiquitin (a 76-residue protein attached to proteins as an intracellular targeting signal).</text>
        <dbReference type="EC" id="3.4.19.12"/>
    </reaction>
</comment>
<dbReference type="FunFam" id="3.90.70.80:FF:000007">
    <property type="entry name" value="OTU domain-containing protein"/>
    <property type="match status" value="1"/>
</dbReference>
<dbReference type="PROSITE" id="PS50802">
    <property type="entry name" value="OTU"/>
    <property type="match status" value="1"/>
</dbReference>
<dbReference type="GO" id="GO:0030968">
    <property type="term" value="P:endoplasmic reticulum unfolded protein response"/>
    <property type="evidence" value="ECO:0007669"/>
    <property type="project" value="TreeGrafter"/>
</dbReference>
<evidence type="ECO:0000256" key="1">
    <source>
        <dbReference type="ARBA" id="ARBA00000707"/>
    </source>
</evidence>